<dbReference type="EMBL" id="CP017708">
    <property type="protein sequence ID" value="WAN69850.1"/>
    <property type="molecule type" value="Genomic_DNA"/>
</dbReference>
<reference evidence="1" key="1">
    <citation type="journal article" date="2017" name="Proc. Natl. Acad. Sci. U.S.A.">
        <title>Comparative genomics uncovers the prolific and distinctive metabolic potential of the cyanobacterial genus Moorea.</title>
        <authorList>
            <person name="Leao T."/>
            <person name="Castelao G."/>
            <person name="Korobeynikov A."/>
            <person name="Monroe E.A."/>
            <person name="Podell S."/>
            <person name="Glukhov E."/>
            <person name="Allen E.E."/>
            <person name="Gerwick W.H."/>
            <person name="Gerwick L."/>
        </authorList>
    </citation>
    <scope>NUCLEOTIDE SEQUENCE</scope>
    <source>
        <strain evidence="1">JHB</strain>
    </source>
</reference>
<accession>A0A9Q9SUF6</accession>
<evidence type="ECO:0000313" key="1">
    <source>
        <dbReference type="EMBL" id="WAN69850.1"/>
    </source>
</evidence>
<name>A0A9Q9SUF6_MOOP1</name>
<organism evidence="1">
    <name type="scientific">Moorena producens (strain JHB)</name>
    <dbReference type="NCBI Taxonomy" id="1454205"/>
    <lineage>
        <taxon>Bacteria</taxon>
        <taxon>Bacillati</taxon>
        <taxon>Cyanobacteriota</taxon>
        <taxon>Cyanophyceae</taxon>
        <taxon>Coleofasciculales</taxon>
        <taxon>Coleofasciculaceae</taxon>
        <taxon>Moorena</taxon>
    </lineage>
</organism>
<reference evidence="1" key="2">
    <citation type="submission" date="2022-10" db="EMBL/GenBank/DDBJ databases">
        <authorList>
            <person name="Ngo T.-E."/>
        </authorList>
    </citation>
    <scope>NUCLEOTIDE SEQUENCE</scope>
    <source>
        <strain evidence="1">JHB</strain>
    </source>
</reference>
<proteinExistence type="predicted"/>
<sequence>MNCDTFFPDSRLPTPDSRLPTPYSRLPIFPCVKLNRDWVSSIYWLMLYN</sequence>
<dbReference type="Proteomes" id="UP000176944">
    <property type="component" value="Chromosome"/>
</dbReference>
<gene>
    <name evidence="1" type="ORF">BJP36_37795</name>
</gene>
<dbReference type="AlphaFoldDB" id="A0A9Q9SUF6"/>
<protein>
    <submittedName>
        <fullName evidence="1">Uncharacterized protein</fullName>
    </submittedName>
</protein>